<evidence type="ECO:0000256" key="1">
    <source>
        <dbReference type="SAM" id="MobiDB-lite"/>
    </source>
</evidence>
<sequence length="268" mass="28408">MDPNPRRRALNQKSCRFVSPSGPSYMEDGVVAEQDRLTESRGETDASATRRRRLEKMALVLTAVGTIAAVLGLGRDLTDSTVTYDDIKRAACVVLSCSPAEPIPSPVNSAPPPSVSPEPTTKPSQPTVKATTPPAGEAAGKPTARIVVPDGGDTPLCTPISGTVSGLEGDRAAWLLVKGPATGELYYLLGEIALRSPDATDWNFRAQQIGDPGAKGKTFQLRVIGTEGDATAEYHRASAELKSYVHLPAKYELLDEAAVTIVDDIPCR</sequence>
<evidence type="ECO:0000313" key="3">
    <source>
        <dbReference type="EMBL" id="ROP31237.1"/>
    </source>
</evidence>
<feature type="compositionally biased region" description="Basic and acidic residues" evidence="1">
    <location>
        <begin position="33"/>
        <end position="44"/>
    </location>
</feature>
<feature type="compositionally biased region" description="Pro residues" evidence="1">
    <location>
        <begin position="102"/>
        <end position="116"/>
    </location>
</feature>
<keyword evidence="2" id="KW-1133">Transmembrane helix</keyword>
<proteinExistence type="predicted"/>
<dbReference type="Proteomes" id="UP000271683">
    <property type="component" value="Unassembled WGS sequence"/>
</dbReference>
<keyword evidence="2" id="KW-0472">Membrane</keyword>
<protein>
    <submittedName>
        <fullName evidence="3">Uncharacterized protein</fullName>
    </submittedName>
</protein>
<keyword evidence="2" id="KW-0812">Transmembrane</keyword>
<dbReference type="EMBL" id="RJKL01000001">
    <property type="protein sequence ID" value="ROP31237.1"/>
    <property type="molecule type" value="Genomic_DNA"/>
</dbReference>
<gene>
    <name evidence="3" type="ORF">EDD30_4129</name>
</gene>
<accession>A0A3N1GLV3</accession>
<evidence type="ECO:0000256" key="2">
    <source>
        <dbReference type="SAM" id="Phobius"/>
    </source>
</evidence>
<reference evidence="3 4" key="1">
    <citation type="submission" date="2018-11" db="EMBL/GenBank/DDBJ databases">
        <title>Sequencing the genomes of 1000 actinobacteria strains.</title>
        <authorList>
            <person name="Klenk H.-P."/>
        </authorList>
    </citation>
    <scope>NUCLEOTIDE SEQUENCE [LARGE SCALE GENOMIC DNA]</scope>
    <source>
        <strain evidence="3 4">DSM 43634</strain>
    </source>
</reference>
<dbReference type="AlphaFoldDB" id="A0A3N1GLV3"/>
<feature type="region of interest" description="Disordered" evidence="1">
    <location>
        <begin position="102"/>
        <end position="141"/>
    </location>
</feature>
<organism evidence="3 4">
    <name type="scientific">Couchioplanes caeruleus</name>
    <dbReference type="NCBI Taxonomy" id="56438"/>
    <lineage>
        <taxon>Bacteria</taxon>
        <taxon>Bacillati</taxon>
        <taxon>Actinomycetota</taxon>
        <taxon>Actinomycetes</taxon>
        <taxon>Micromonosporales</taxon>
        <taxon>Micromonosporaceae</taxon>
        <taxon>Couchioplanes</taxon>
    </lineage>
</organism>
<comment type="caution">
    <text evidence="3">The sequence shown here is derived from an EMBL/GenBank/DDBJ whole genome shotgun (WGS) entry which is preliminary data.</text>
</comment>
<evidence type="ECO:0000313" key="4">
    <source>
        <dbReference type="Proteomes" id="UP000271683"/>
    </source>
</evidence>
<feature type="region of interest" description="Disordered" evidence="1">
    <location>
        <begin position="1"/>
        <end position="49"/>
    </location>
</feature>
<name>A0A3N1GLV3_9ACTN</name>
<feature type="transmembrane region" description="Helical" evidence="2">
    <location>
        <begin position="57"/>
        <end position="74"/>
    </location>
</feature>
<feature type="compositionally biased region" description="Basic residues" evidence="1">
    <location>
        <begin position="1"/>
        <end position="10"/>
    </location>
</feature>